<dbReference type="AlphaFoldDB" id="A0A4S8M3X8"/>
<dbReference type="Proteomes" id="UP000297245">
    <property type="component" value="Unassembled WGS sequence"/>
</dbReference>
<reference evidence="3 4" key="1">
    <citation type="journal article" date="2019" name="Nat. Ecol. Evol.">
        <title>Megaphylogeny resolves global patterns of mushroom evolution.</title>
        <authorList>
            <person name="Varga T."/>
            <person name="Krizsan K."/>
            <person name="Foldi C."/>
            <person name="Dima B."/>
            <person name="Sanchez-Garcia M."/>
            <person name="Sanchez-Ramirez S."/>
            <person name="Szollosi G.J."/>
            <person name="Szarkandi J.G."/>
            <person name="Papp V."/>
            <person name="Albert L."/>
            <person name="Andreopoulos W."/>
            <person name="Angelini C."/>
            <person name="Antonin V."/>
            <person name="Barry K.W."/>
            <person name="Bougher N.L."/>
            <person name="Buchanan P."/>
            <person name="Buyck B."/>
            <person name="Bense V."/>
            <person name="Catcheside P."/>
            <person name="Chovatia M."/>
            <person name="Cooper J."/>
            <person name="Damon W."/>
            <person name="Desjardin D."/>
            <person name="Finy P."/>
            <person name="Geml J."/>
            <person name="Haridas S."/>
            <person name="Hughes K."/>
            <person name="Justo A."/>
            <person name="Karasinski D."/>
            <person name="Kautmanova I."/>
            <person name="Kiss B."/>
            <person name="Kocsube S."/>
            <person name="Kotiranta H."/>
            <person name="LaButti K.M."/>
            <person name="Lechner B.E."/>
            <person name="Liimatainen K."/>
            <person name="Lipzen A."/>
            <person name="Lukacs Z."/>
            <person name="Mihaltcheva S."/>
            <person name="Morgado L.N."/>
            <person name="Niskanen T."/>
            <person name="Noordeloos M.E."/>
            <person name="Ohm R.A."/>
            <person name="Ortiz-Santana B."/>
            <person name="Ovrebo C."/>
            <person name="Racz N."/>
            <person name="Riley R."/>
            <person name="Savchenko A."/>
            <person name="Shiryaev A."/>
            <person name="Soop K."/>
            <person name="Spirin V."/>
            <person name="Szebenyi C."/>
            <person name="Tomsovsky M."/>
            <person name="Tulloss R.E."/>
            <person name="Uehling J."/>
            <person name="Grigoriev I.V."/>
            <person name="Vagvolgyi C."/>
            <person name="Papp T."/>
            <person name="Martin F.M."/>
            <person name="Miettinen O."/>
            <person name="Hibbett D.S."/>
            <person name="Nagy L.G."/>
        </authorList>
    </citation>
    <scope>NUCLEOTIDE SEQUENCE [LARGE SCALE GENOMIC DNA]</scope>
    <source>
        <strain evidence="3 4">CBS 962.96</strain>
    </source>
</reference>
<keyword evidence="1" id="KW-0175">Coiled coil</keyword>
<feature type="coiled-coil region" evidence="1">
    <location>
        <begin position="343"/>
        <end position="392"/>
    </location>
</feature>
<feature type="compositionally biased region" description="Polar residues" evidence="2">
    <location>
        <begin position="177"/>
        <end position="191"/>
    </location>
</feature>
<dbReference type="EMBL" id="ML179167">
    <property type="protein sequence ID" value="THU96882.1"/>
    <property type="molecule type" value="Genomic_DNA"/>
</dbReference>
<feature type="region of interest" description="Disordered" evidence="2">
    <location>
        <begin position="98"/>
        <end position="120"/>
    </location>
</feature>
<keyword evidence="4" id="KW-1185">Reference proteome</keyword>
<evidence type="ECO:0000256" key="1">
    <source>
        <dbReference type="SAM" id="Coils"/>
    </source>
</evidence>
<feature type="compositionally biased region" description="Low complexity" evidence="2">
    <location>
        <begin position="292"/>
        <end position="306"/>
    </location>
</feature>
<evidence type="ECO:0000313" key="4">
    <source>
        <dbReference type="Proteomes" id="UP000297245"/>
    </source>
</evidence>
<evidence type="ECO:0000313" key="3">
    <source>
        <dbReference type="EMBL" id="THU96882.1"/>
    </source>
</evidence>
<accession>A0A4S8M3X8</accession>
<protein>
    <submittedName>
        <fullName evidence="3">Uncharacterized protein</fullName>
    </submittedName>
</protein>
<gene>
    <name evidence="3" type="ORF">K435DRAFT_82351</name>
</gene>
<name>A0A4S8M3X8_DENBC</name>
<feature type="compositionally biased region" description="Low complexity" evidence="2">
    <location>
        <begin position="243"/>
        <end position="252"/>
    </location>
</feature>
<proteinExistence type="predicted"/>
<organism evidence="3 4">
    <name type="scientific">Dendrothele bispora (strain CBS 962.96)</name>
    <dbReference type="NCBI Taxonomy" id="1314807"/>
    <lineage>
        <taxon>Eukaryota</taxon>
        <taxon>Fungi</taxon>
        <taxon>Dikarya</taxon>
        <taxon>Basidiomycota</taxon>
        <taxon>Agaricomycotina</taxon>
        <taxon>Agaricomycetes</taxon>
        <taxon>Agaricomycetidae</taxon>
        <taxon>Agaricales</taxon>
        <taxon>Agaricales incertae sedis</taxon>
        <taxon>Dendrothele</taxon>
    </lineage>
</organism>
<feature type="compositionally biased region" description="Low complexity" evidence="2">
    <location>
        <begin position="259"/>
        <end position="270"/>
    </location>
</feature>
<dbReference type="OrthoDB" id="3017535at2759"/>
<evidence type="ECO:0000256" key="2">
    <source>
        <dbReference type="SAM" id="MobiDB-lite"/>
    </source>
</evidence>
<feature type="region of interest" description="Disordered" evidence="2">
    <location>
        <begin position="177"/>
        <end position="337"/>
    </location>
</feature>
<sequence length="399" mass="44367">MLRANGIECWIGRYRDPSDEIHHGDSATRVEDGVTTVQTTIALRPNPSSVALSQWQICWRKTDDAEPQSLWCTVKWTTPTGKERDILQVWMSRSMPETQSHSSRAQAKSMPMPSVRAIPSSKDMGSVRLELQRIRGDVKVNNVNDVDYVLEDTPGPFCVFIFQFEKNSGALSLVGKTSTGSREVSEVSNGSKVVKRPRMSRELAGLFDESRNTPTQRLGRNQRIECQVSNRPLKKSRISQVAGPSNSSGLDNPSPPSSPSNNDPLDLLSSEPSPTSAAHVVAHVLTQNQPGRISSISPSSVPRRVPAGPLQSNSPPPSTFDPASAPDIHEAHSKETNFVPRELQQAESFLREQEQEQKELDEQLANLDKVRVERLKQEIKNLKADNEAKRQWLQTIKNL</sequence>